<dbReference type="AlphaFoldDB" id="A0A932CM91"/>
<dbReference type="Pfam" id="PF01381">
    <property type="entry name" value="HTH_3"/>
    <property type="match status" value="1"/>
</dbReference>
<dbReference type="InterPro" id="IPR010982">
    <property type="entry name" value="Lambda_DNA-bd_dom_sf"/>
</dbReference>
<evidence type="ECO:0000313" key="2">
    <source>
        <dbReference type="EMBL" id="MBI2875734.1"/>
    </source>
</evidence>
<protein>
    <submittedName>
        <fullName evidence="2">Helix-turn-helix domain-containing protein</fullName>
    </submittedName>
</protein>
<evidence type="ECO:0000259" key="1">
    <source>
        <dbReference type="PROSITE" id="PS50943"/>
    </source>
</evidence>
<feature type="domain" description="HTH cro/C1-type" evidence="1">
    <location>
        <begin position="6"/>
        <end position="41"/>
    </location>
</feature>
<proteinExistence type="predicted"/>
<gene>
    <name evidence="2" type="ORF">HYY20_02505</name>
</gene>
<reference evidence="2" key="1">
    <citation type="submission" date="2020-07" db="EMBL/GenBank/DDBJ databases">
        <title>Huge and variable diversity of episymbiotic CPR bacteria and DPANN archaea in groundwater ecosystems.</title>
        <authorList>
            <person name="He C.Y."/>
            <person name="Keren R."/>
            <person name="Whittaker M."/>
            <person name="Farag I.F."/>
            <person name="Doudna J."/>
            <person name="Cate J.H.D."/>
            <person name="Banfield J.F."/>
        </authorList>
    </citation>
    <scope>NUCLEOTIDE SEQUENCE</scope>
    <source>
        <strain evidence="2">NC_groundwater_672_Ag_B-0.1um_62_36</strain>
    </source>
</reference>
<dbReference type="PROSITE" id="PS50943">
    <property type="entry name" value="HTH_CROC1"/>
    <property type="match status" value="1"/>
</dbReference>
<comment type="caution">
    <text evidence="2">The sequence shown here is derived from an EMBL/GenBank/DDBJ whole genome shotgun (WGS) entry which is preliminary data.</text>
</comment>
<accession>A0A932CM91</accession>
<evidence type="ECO:0000313" key="3">
    <source>
        <dbReference type="Proteomes" id="UP000769766"/>
    </source>
</evidence>
<dbReference type="EMBL" id="JACPRF010000074">
    <property type="protein sequence ID" value="MBI2875734.1"/>
    <property type="molecule type" value="Genomic_DNA"/>
</dbReference>
<name>A0A932CM91_UNCTE</name>
<organism evidence="2 3">
    <name type="scientific">Tectimicrobiota bacterium</name>
    <dbReference type="NCBI Taxonomy" id="2528274"/>
    <lineage>
        <taxon>Bacteria</taxon>
        <taxon>Pseudomonadati</taxon>
        <taxon>Nitrospinota/Tectimicrobiota group</taxon>
        <taxon>Candidatus Tectimicrobiota</taxon>
    </lineage>
</organism>
<dbReference type="InterPro" id="IPR001387">
    <property type="entry name" value="Cro/C1-type_HTH"/>
</dbReference>
<dbReference type="SUPFAM" id="SSF47413">
    <property type="entry name" value="lambda repressor-like DNA-binding domains"/>
    <property type="match status" value="1"/>
</dbReference>
<dbReference type="Gene3D" id="1.10.260.40">
    <property type="entry name" value="lambda repressor-like DNA-binding domains"/>
    <property type="match status" value="1"/>
</dbReference>
<sequence>MRGDVNLTQDDFATLIGVRGRAVSRWETGKSKPSRLALARLQEVKEKVEKGEHLPANFRGE</sequence>
<dbReference type="CDD" id="cd00093">
    <property type="entry name" value="HTH_XRE"/>
    <property type="match status" value="1"/>
</dbReference>
<dbReference type="Proteomes" id="UP000769766">
    <property type="component" value="Unassembled WGS sequence"/>
</dbReference>
<dbReference type="GO" id="GO:0003677">
    <property type="term" value="F:DNA binding"/>
    <property type="evidence" value="ECO:0007669"/>
    <property type="project" value="InterPro"/>
</dbReference>